<accession>G8QSY7</accession>
<feature type="transmembrane region" description="Helical" evidence="1">
    <location>
        <begin position="6"/>
        <end position="22"/>
    </location>
</feature>
<dbReference type="Gene3D" id="3.20.20.450">
    <property type="entry name" value="EAL domain"/>
    <property type="match status" value="1"/>
</dbReference>
<dbReference type="EMBL" id="CP003155">
    <property type="protein sequence ID" value="AEV30169.1"/>
    <property type="molecule type" value="Genomic_DNA"/>
</dbReference>
<feature type="transmembrane region" description="Helical" evidence="1">
    <location>
        <begin position="70"/>
        <end position="89"/>
    </location>
</feature>
<keyword evidence="1" id="KW-1133">Transmembrane helix</keyword>
<keyword evidence="1" id="KW-0812">Transmembrane</keyword>
<evidence type="ECO:0000259" key="2">
    <source>
        <dbReference type="PROSITE" id="PS50883"/>
    </source>
</evidence>
<dbReference type="Proteomes" id="UP000005632">
    <property type="component" value="Chromosome"/>
</dbReference>
<dbReference type="HOGENOM" id="CLU_000445_70_60_12"/>
<dbReference type="GO" id="GO:0071111">
    <property type="term" value="F:cyclic-guanylate-specific phosphodiesterase activity"/>
    <property type="evidence" value="ECO:0007669"/>
    <property type="project" value="InterPro"/>
</dbReference>
<dbReference type="InterPro" id="IPR001633">
    <property type="entry name" value="EAL_dom"/>
</dbReference>
<evidence type="ECO:0000259" key="3">
    <source>
        <dbReference type="PROSITE" id="PS50887"/>
    </source>
</evidence>
<sequence>MNYFEATLLSMVLMLAILVDVLRFPLLKKDRGSLFFAELAIAYSIFLVITILICLGRENIISYPIGIGRILWALHFLSFPVLLGMWMHFNAINVIDNEKLVNLLSLVHAIPLVVLIIITLIDIPQQRFYPFNPGYEHMAPVIGTYYMVSLCFFFCLAMFLSTLGHRKELQGSFLFISMLLPIAFTISFMTFYATHIHVMFVMVNSFMMVLYYLIGQRDSIRVDSLTGLPSYTLLKRKLIRIFRLRSSYAVIFLDIENFRYFNSRYGQFLGDQMLAKLAEFLKTIGRANEVYRVSDDQFCICLPSGADETAKIVTDQIKERMNQPWDLNGRTVFIQVNMAVINIPQQAETMEEFKQATSRLLLEIKMLRNKSLIIYTRESTVDHERKMNIISALRESIKFTEQILVYYQPIYDAKTEQLVSAEALIRIDDLHLGFLKPDEFITLAEQTGLIMQLTQIMLAKVCRFIKQIPEENSPLSHIAMNLSSEDFESKVIGKTLLDIIEQEGVKPKRIGFEITESVVLQSYETVSEVMVELSLKKIAFALDDFGTGYSNLRALIDLPYDYVKLDKSVIHAAMAKPSMLLLLTEMLQKMGKCVIAEGVETKEQLSMVRSAGIERVQGYYFSKPLEEEVFRDLILQAK</sequence>
<dbReference type="PROSITE" id="PS50887">
    <property type="entry name" value="GGDEF"/>
    <property type="match status" value="1"/>
</dbReference>
<dbReference type="SUPFAM" id="SSF141868">
    <property type="entry name" value="EAL domain-like"/>
    <property type="match status" value="1"/>
</dbReference>
<dbReference type="STRING" id="158190.SpiGrapes_2398"/>
<evidence type="ECO:0000313" key="4">
    <source>
        <dbReference type="EMBL" id="AEV30169.1"/>
    </source>
</evidence>
<feature type="transmembrane region" description="Helical" evidence="1">
    <location>
        <begin position="172"/>
        <end position="190"/>
    </location>
</feature>
<dbReference type="InterPro" id="IPR000160">
    <property type="entry name" value="GGDEF_dom"/>
</dbReference>
<reference evidence="4 5" key="1">
    <citation type="submission" date="2011-11" db="EMBL/GenBank/DDBJ databases">
        <title>Complete sequence of Spirochaeta sp. grapes.</title>
        <authorList>
            <consortium name="US DOE Joint Genome Institute"/>
            <person name="Lucas S."/>
            <person name="Han J."/>
            <person name="Lapidus A."/>
            <person name="Cheng J.-F."/>
            <person name="Goodwin L."/>
            <person name="Pitluck S."/>
            <person name="Peters L."/>
            <person name="Ovchinnikova G."/>
            <person name="Munk A.C."/>
            <person name="Detter J.C."/>
            <person name="Han C."/>
            <person name="Tapia R."/>
            <person name="Land M."/>
            <person name="Hauser L."/>
            <person name="Kyrpides N."/>
            <person name="Ivanova N."/>
            <person name="Pagani I."/>
            <person name="Ritalahtilisa K."/>
            <person name="Loeffler F."/>
            <person name="Woyke T."/>
        </authorList>
    </citation>
    <scope>NUCLEOTIDE SEQUENCE [LARGE SCALE GENOMIC DNA]</scope>
    <source>
        <strain evidence="5">ATCC BAA-1885 / DSM 22778 / Grapes</strain>
    </source>
</reference>
<feature type="transmembrane region" description="Helical" evidence="1">
    <location>
        <begin position="141"/>
        <end position="160"/>
    </location>
</feature>
<dbReference type="RefSeq" id="WP_014271010.1">
    <property type="nucleotide sequence ID" value="NC_016633.1"/>
</dbReference>
<dbReference type="eggNOG" id="COG5001">
    <property type="taxonomic scope" value="Bacteria"/>
</dbReference>
<dbReference type="Gene3D" id="3.30.70.270">
    <property type="match status" value="1"/>
</dbReference>
<dbReference type="PANTHER" id="PTHR33121:SF71">
    <property type="entry name" value="OXYGEN SENSOR PROTEIN DOSP"/>
    <property type="match status" value="1"/>
</dbReference>
<dbReference type="SUPFAM" id="SSF55073">
    <property type="entry name" value="Nucleotide cyclase"/>
    <property type="match status" value="1"/>
</dbReference>
<dbReference type="AlphaFoldDB" id="G8QSY7"/>
<evidence type="ECO:0000313" key="5">
    <source>
        <dbReference type="Proteomes" id="UP000005632"/>
    </source>
</evidence>
<dbReference type="InterPro" id="IPR043128">
    <property type="entry name" value="Rev_trsase/Diguanyl_cyclase"/>
</dbReference>
<keyword evidence="5" id="KW-1185">Reference proteome</keyword>
<dbReference type="Pfam" id="PF00990">
    <property type="entry name" value="GGDEF"/>
    <property type="match status" value="1"/>
</dbReference>
<gene>
    <name evidence="4" type="ordered locus">SpiGrapes_2398</name>
</gene>
<dbReference type="CDD" id="cd01948">
    <property type="entry name" value="EAL"/>
    <property type="match status" value="1"/>
</dbReference>
<feature type="domain" description="GGDEF" evidence="3">
    <location>
        <begin position="246"/>
        <end position="378"/>
    </location>
</feature>
<proteinExistence type="predicted"/>
<dbReference type="CDD" id="cd01949">
    <property type="entry name" value="GGDEF"/>
    <property type="match status" value="1"/>
</dbReference>
<dbReference type="SMART" id="SM00052">
    <property type="entry name" value="EAL"/>
    <property type="match status" value="1"/>
</dbReference>
<organism evidence="4 5">
    <name type="scientific">Sphaerochaeta pleomorpha (strain ATCC BAA-1885 / DSM 22778 / Grapes)</name>
    <dbReference type="NCBI Taxonomy" id="158190"/>
    <lineage>
        <taxon>Bacteria</taxon>
        <taxon>Pseudomonadati</taxon>
        <taxon>Spirochaetota</taxon>
        <taxon>Spirochaetia</taxon>
        <taxon>Spirochaetales</taxon>
        <taxon>Sphaerochaetaceae</taxon>
        <taxon>Sphaerochaeta</taxon>
    </lineage>
</organism>
<dbReference type="OrthoDB" id="366324at2"/>
<feature type="transmembrane region" description="Helical" evidence="1">
    <location>
        <begin position="34"/>
        <end position="58"/>
    </location>
</feature>
<dbReference type="SMART" id="SM00267">
    <property type="entry name" value="GGDEF"/>
    <property type="match status" value="1"/>
</dbReference>
<dbReference type="InterPro" id="IPR035919">
    <property type="entry name" value="EAL_sf"/>
</dbReference>
<dbReference type="PROSITE" id="PS50883">
    <property type="entry name" value="EAL"/>
    <property type="match status" value="1"/>
</dbReference>
<name>G8QSY7_SPHPG</name>
<feature type="domain" description="EAL" evidence="2">
    <location>
        <begin position="386"/>
        <end position="638"/>
    </location>
</feature>
<dbReference type="PANTHER" id="PTHR33121">
    <property type="entry name" value="CYCLIC DI-GMP PHOSPHODIESTERASE PDEF"/>
    <property type="match status" value="1"/>
</dbReference>
<dbReference type="NCBIfam" id="TIGR00254">
    <property type="entry name" value="GGDEF"/>
    <property type="match status" value="1"/>
</dbReference>
<keyword evidence="1" id="KW-0472">Membrane</keyword>
<feature type="transmembrane region" description="Helical" evidence="1">
    <location>
        <begin position="196"/>
        <end position="214"/>
    </location>
</feature>
<feature type="transmembrane region" description="Helical" evidence="1">
    <location>
        <begin position="101"/>
        <end position="121"/>
    </location>
</feature>
<protein>
    <submittedName>
        <fullName evidence="4">Diguanylate cyclase (GGDEF) domain-containing protein</fullName>
    </submittedName>
</protein>
<dbReference type="InterPro" id="IPR029787">
    <property type="entry name" value="Nucleotide_cyclase"/>
</dbReference>
<dbReference type="InterPro" id="IPR050706">
    <property type="entry name" value="Cyclic-di-GMP_PDE-like"/>
</dbReference>
<evidence type="ECO:0000256" key="1">
    <source>
        <dbReference type="SAM" id="Phobius"/>
    </source>
</evidence>
<dbReference type="KEGG" id="sgp:SpiGrapes_2398"/>
<dbReference type="Pfam" id="PF00563">
    <property type="entry name" value="EAL"/>
    <property type="match status" value="1"/>
</dbReference>